<sequence>MLEKVKAIEDGIIIAGDGRHDSMGHCAKYGAYNIFCCTLPMILRFSLIQRNQTGSSLAMEFEGFKSFMEFLIGYEKPSKGSAHNGNYPVESEVEDKDERYEKKEVDDSTYETEEESTPETESDQDRNQTGSSLAMEFEGFKSFMEFLIGYGQLIKACVYCCPHEEVFVTHNPLYMASKEKYTDL</sequence>
<name>A0AAD9V2W0_ACRCE</name>
<dbReference type="Proteomes" id="UP001249851">
    <property type="component" value="Unassembled WGS sequence"/>
</dbReference>
<evidence type="ECO:0000313" key="2">
    <source>
        <dbReference type="EMBL" id="KAK2559248.1"/>
    </source>
</evidence>
<organism evidence="2 3">
    <name type="scientific">Acropora cervicornis</name>
    <name type="common">Staghorn coral</name>
    <dbReference type="NCBI Taxonomy" id="6130"/>
    <lineage>
        <taxon>Eukaryota</taxon>
        <taxon>Metazoa</taxon>
        <taxon>Cnidaria</taxon>
        <taxon>Anthozoa</taxon>
        <taxon>Hexacorallia</taxon>
        <taxon>Scleractinia</taxon>
        <taxon>Astrocoeniina</taxon>
        <taxon>Acroporidae</taxon>
        <taxon>Acropora</taxon>
    </lineage>
</organism>
<dbReference type="PANTHER" id="PTHR31751:SF40">
    <property type="match status" value="1"/>
</dbReference>
<feature type="region of interest" description="Disordered" evidence="1">
    <location>
        <begin position="79"/>
        <end position="129"/>
    </location>
</feature>
<gene>
    <name evidence="2" type="ORF">P5673_018391</name>
</gene>
<comment type="caution">
    <text evidence="2">The sequence shown here is derived from an EMBL/GenBank/DDBJ whole genome shotgun (WGS) entry which is preliminary data.</text>
</comment>
<protein>
    <submittedName>
        <fullName evidence="2">Uncharacterized protein</fullName>
    </submittedName>
</protein>
<reference evidence="2" key="1">
    <citation type="journal article" date="2023" name="G3 (Bethesda)">
        <title>Whole genome assembly and annotation of the endangered Caribbean coral Acropora cervicornis.</title>
        <authorList>
            <person name="Selwyn J.D."/>
            <person name="Vollmer S.V."/>
        </authorList>
    </citation>
    <scope>NUCLEOTIDE SEQUENCE</scope>
    <source>
        <strain evidence="2">K2</strain>
    </source>
</reference>
<dbReference type="AlphaFoldDB" id="A0AAD9V2W0"/>
<evidence type="ECO:0000256" key="1">
    <source>
        <dbReference type="SAM" id="MobiDB-lite"/>
    </source>
</evidence>
<evidence type="ECO:0000313" key="3">
    <source>
        <dbReference type="Proteomes" id="UP001249851"/>
    </source>
</evidence>
<dbReference type="PANTHER" id="PTHR31751">
    <property type="entry name" value="SI:CH211-108C17.2-RELATED-RELATED"/>
    <property type="match status" value="1"/>
</dbReference>
<feature type="compositionally biased region" description="Basic and acidic residues" evidence="1">
    <location>
        <begin position="96"/>
        <end position="106"/>
    </location>
</feature>
<proteinExistence type="predicted"/>
<dbReference type="EMBL" id="JARQWQ010000041">
    <property type="protein sequence ID" value="KAK2559248.1"/>
    <property type="molecule type" value="Genomic_DNA"/>
</dbReference>
<feature type="compositionally biased region" description="Acidic residues" evidence="1">
    <location>
        <begin position="107"/>
        <end position="122"/>
    </location>
</feature>
<keyword evidence="3" id="KW-1185">Reference proteome</keyword>
<accession>A0AAD9V2W0</accession>
<reference evidence="2" key="2">
    <citation type="journal article" date="2023" name="Science">
        <title>Genomic signatures of disease resistance in endangered staghorn corals.</title>
        <authorList>
            <person name="Vollmer S.V."/>
            <person name="Selwyn J.D."/>
            <person name="Despard B.A."/>
            <person name="Roesel C.L."/>
        </authorList>
    </citation>
    <scope>NUCLEOTIDE SEQUENCE</scope>
    <source>
        <strain evidence="2">K2</strain>
    </source>
</reference>